<evidence type="ECO:0000256" key="10">
    <source>
        <dbReference type="ARBA" id="ARBA00023004"/>
    </source>
</evidence>
<organism evidence="15 16">
    <name type="scientific">Vreelandella zhuhanensis</name>
    <dbReference type="NCBI Taxonomy" id="2684210"/>
    <lineage>
        <taxon>Bacteria</taxon>
        <taxon>Pseudomonadati</taxon>
        <taxon>Pseudomonadota</taxon>
        <taxon>Gammaproteobacteria</taxon>
        <taxon>Oceanospirillales</taxon>
        <taxon>Halomonadaceae</taxon>
        <taxon>Vreelandella</taxon>
    </lineage>
</organism>
<evidence type="ECO:0000256" key="9">
    <source>
        <dbReference type="ARBA" id="ARBA00022989"/>
    </source>
</evidence>
<proteinExistence type="inferred from homology"/>
<evidence type="ECO:0000313" key="16">
    <source>
        <dbReference type="Proteomes" id="UP000437638"/>
    </source>
</evidence>
<dbReference type="Pfam" id="PF01292">
    <property type="entry name" value="Ni_hydr_CYTB"/>
    <property type="match status" value="1"/>
</dbReference>
<keyword evidence="10" id="KW-0408">Iron</keyword>
<keyword evidence="6 13" id="KW-0812">Transmembrane</keyword>
<dbReference type="AlphaFoldDB" id="A0A7X3GZU5"/>
<name>A0A7X3GZU5_9GAMM</name>
<evidence type="ECO:0000256" key="3">
    <source>
        <dbReference type="ARBA" id="ARBA00022448"/>
    </source>
</evidence>
<sequence length="175" mass="19795">MKTPRNYSGISTLNHWITALLVITMLVLGFVAAYAPGENTGRYVMSVHIALGFFVFWFILWRMTYRLYEGFPPNQGRTRLESQVAYCVQVAMLFALVLQVITGPLYIFTEGEAINVFGWFRVALPLESLEVLHEPAETAHIMLGIYVLPTLIALHFLGAAKHYLTKRQETPADLS</sequence>
<keyword evidence="16" id="KW-1185">Reference proteome</keyword>
<keyword evidence="3" id="KW-0813">Transport</keyword>
<dbReference type="RefSeq" id="WP_160417224.1">
    <property type="nucleotide sequence ID" value="NZ_WTKP01000001.1"/>
</dbReference>
<evidence type="ECO:0000256" key="13">
    <source>
        <dbReference type="SAM" id="Phobius"/>
    </source>
</evidence>
<dbReference type="PANTHER" id="PTHR30529">
    <property type="entry name" value="CYTOCHROME B561"/>
    <property type="match status" value="1"/>
</dbReference>
<gene>
    <name evidence="15" type="ORF">GPM19_02260</name>
</gene>
<dbReference type="GO" id="GO:0046872">
    <property type="term" value="F:metal ion binding"/>
    <property type="evidence" value="ECO:0007669"/>
    <property type="project" value="UniProtKB-KW"/>
</dbReference>
<comment type="similarity">
    <text evidence="12">Belongs to the cytochrome b561 family.</text>
</comment>
<keyword evidence="11 13" id="KW-0472">Membrane</keyword>
<feature type="transmembrane region" description="Helical" evidence="13">
    <location>
        <begin position="84"/>
        <end position="107"/>
    </location>
</feature>
<keyword evidence="8" id="KW-0249">Electron transport</keyword>
<evidence type="ECO:0000256" key="12">
    <source>
        <dbReference type="ARBA" id="ARBA00037975"/>
    </source>
</evidence>
<dbReference type="GO" id="GO:0022904">
    <property type="term" value="P:respiratory electron transport chain"/>
    <property type="evidence" value="ECO:0007669"/>
    <property type="project" value="InterPro"/>
</dbReference>
<feature type="domain" description="Cytochrome b561 bacterial/Ni-hydrogenase" evidence="14">
    <location>
        <begin position="7"/>
        <end position="168"/>
    </location>
</feature>
<evidence type="ECO:0000256" key="8">
    <source>
        <dbReference type="ARBA" id="ARBA00022982"/>
    </source>
</evidence>
<keyword evidence="4" id="KW-1003">Cell membrane</keyword>
<protein>
    <submittedName>
        <fullName evidence="15">Cytochrome B</fullName>
    </submittedName>
</protein>
<dbReference type="EMBL" id="WTKP01000001">
    <property type="protein sequence ID" value="MWJ27038.1"/>
    <property type="molecule type" value="Genomic_DNA"/>
</dbReference>
<evidence type="ECO:0000259" key="14">
    <source>
        <dbReference type="Pfam" id="PF01292"/>
    </source>
</evidence>
<evidence type="ECO:0000256" key="2">
    <source>
        <dbReference type="ARBA" id="ARBA00004651"/>
    </source>
</evidence>
<dbReference type="SUPFAM" id="SSF81342">
    <property type="entry name" value="Transmembrane di-heme cytochromes"/>
    <property type="match status" value="1"/>
</dbReference>
<comment type="subcellular location">
    <subcellularLocation>
        <location evidence="2">Cell membrane</location>
        <topology evidence="2">Multi-pass membrane protein</topology>
    </subcellularLocation>
</comment>
<dbReference type="GO" id="GO:0005886">
    <property type="term" value="C:plasma membrane"/>
    <property type="evidence" value="ECO:0007669"/>
    <property type="project" value="UniProtKB-SubCell"/>
</dbReference>
<evidence type="ECO:0000256" key="4">
    <source>
        <dbReference type="ARBA" id="ARBA00022475"/>
    </source>
</evidence>
<evidence type="ECO:0000256" key="5">
    <source>
        <dbReference type="ARBA" id="ARBA00022617"/>
    </source>
</evidence>
<dbReference type="InterPro" id="IPR052168">
    <property type="entry name" value="Cytochrome_b561_oxidase"/>
</dbReference>
<keyword evidence="7" id="KW-0479">Metal-binding</keyword>
<dbReference type="InterPro" id="IPR011577">
    <property type="entry name" value="Cyt_b561_bac/Ni-Hgenase"/>
</dbReference>
<dbReference type="GO" id="GO:0020037">
    <property type="term" value="F:heme binding"/>
    <property type="evidence" value="ECO:0007669"/>
    <property type="project" value="TreeGrafter"/>
</dbReference>
<evidence type="ECO:0000256" key="6">
    <source>
        <dbReference type="ARBA" id="ARBA00022692"/>
    </source>
</evidence>
<feature type="transmembrane region" description="Helical" evidence="13">
    <location>
        <begin position="43"/>
        <end position="63"/>
    </location>
</feature>
<dbReference type="Proteomes" id="UP000437638">
    <property type="component" value="Unassembled WGS sequence"/>
</dbReference>
<comment type="cofactor">
    <cofactor evidence="1">
        <name>heme b</name>
        <dbReference type="ChEBI" id="CHEBI:60344"/>
    </cofactor>
</comment>
<dbReference type="PANTHER" id="PTHR30529:SF1">
    <property type="entry name" value="CYTOCHROME B561 HOMOLOG 2"/>
    <property type="match status" value="1"/>
</dbReference>
<evidence type="ECO:0000256" key="7">
    <source>
        <dbReference type="ARBA" id="ARBA00022723"/>
    </source>
</evidence>
<feature type="transmembrane region" description="Helical" evidence="13">
    <location>
        <begin position="139"/>
        <end position="158"/>
    </location>
</feature>
<dbReference type="InterPro" id="IPR016174">
    <property type="entry name" value="Di-haem_cyt_TM"/>
</dbReference>
<evidence type="ECO:0000313" key="15">
    <source>
        <dbReference type="EMBL" id="MWJ27038.1"/>
    </source>
</evidence>
<keyword evidence="5" id="KW-0349">Heme</keyword>
<evidence type="ECO:0000256" key="1">
    <source>
        <dbReference type="ARBA" id="ARBA00001970"/>
    </source>
</evidence>
<dbReference type="GO" id="GO:0009055">
    <property type="term" value="F:electron transfer activity"/>
    <property type="evidence" value="ECO:0007669"/>
    <property type="project" value="InterPro"/>
</dbReference>
<evidence type="ECO:0000256" key="11">
    <source>
        <dbReference type="ARBA" id="ARBA00023136"/>
    </source>
</evidence>
<comment type="caution">
    <text evidence="15">The sequence shown here is derived from an EMBL/GenBank/DDBJ whole genome shotgun (WGS) entry which is preliminary data.</text>
</comment>
<keyword evidence="9 13" id="KW-1133">Transmembrane helix</keyword>
<accession>A0A7X3GZU5</accession>
<reference evidence="15 16" key="1">
    <citation type="submission" date="2019-12" db="EMBL/GenBank/DDBJ databases">
        <title>Halomonas rutogse sp. nov. isolated from two lakes on Tibetan Plateau.</title>
        <authorList>
            <person name="Gao P."/>
        </authorList>
    </citation>
    <scope>NUCLEOTIDE SEQUENCE [LARGE SCALE GENOMIC DNA]</scope>
    <source>
        <strain evidence="15 16">ZH2S</strain>
    </source>
</reference>
<feature type="transmembrane region" description="Helical" evidence="13">
    <location>
        <begin position="12"/>
        <end position="37"/>
    </location>
</feature>